<accession>A0A699L4T6</accession>
<comment type="caution">
    <text evidence="1">The sequence shown here is derived from an EMBL/GenBank/DDBJ whole genome shotgun (WGS) entry which is preliminary data.</text>
</comment>
<protein>
    <submittedName>
        <fullName evidence="1">Uncharacterized protein</fullName>
    </submittedName>
</protein>
<dbReference type="AlphaFoldDB" id="A0A699L4T6"/>
<reference evidence="1" key="1">
    <citation type="journal article" date="2019" name="Sci. Rep.">
        <title>Draft genome of Tanacetum cinerariifolium, the natural source of mosquito coil.</title>
        <authorList>
            <person name="Yamashiro T."/>
            <person name="Shiraishi A."/>
            <person name="Satake H."/>
            <person name="Nakayama K."/>
        </authorList>
    </citation>
    <scope>NUCLEOTIDE SEQUENCE</scope>
</reference>
<dbReference type="EMBL" id="BKCJ010584697">
    <property type="protein sequence ID" value="GFB24805.1"/>
    <property type="molecule type" value="Genomic_DNA"/>
</dbReference>
<evidence type="ECO:0000313" key="1">
    <source>
        <dbReference type="EMBL" id="GFB24805.1"/>
    </source>
</evidence>
<gene>
    <name evidence="1" type="ORF">Tci_696776</name>
</gene>
<proteinExistence type="predicted"/>
<feature type="non-terminal residue" evidence="1">
    <location>
        <position position="1"/>
    </location>
</feature>
<sequence>SILAPQWIGEHDPNNNNGWIEWDVPLGGEVDEPMVDPDVNEEVMDDDDWEDDVEWLMAPVTPPRATITVSSTYEVGGPSTAAIKGPPFPLPAPGLHVPPTAIEDLSTRLGNLEHRHGVLMRKMEEVSDAEVADSIAIGEIHPRVATVGEQVQVMESQAVQVVSGLKEIETRVQQVESRVDTYSSGQMAVPGQDEIVGLSQQECLTVLEKRLPGLPPGPQKSFPFFYDLADPDVNEEVMDDDDWEDDVEWLMASVTPPRATMTVSSTYEVGGPSTAAIKGPSFPLPAPGLHVPPTAIEDLSTRLGNLEHRHGVLMRKMEEVQVMESQAVQVVSGLKEIKTRVQRVESRVDTYSSGQMAVPGQDEIVRLSLQVQTLQTALHETELQNQ</sequence>
<name>A0A699L4T6_TANCI</name>
<organism evidence="1">
    <name type="scientific">Tanacetum cinerariifolium</name>
    <name type="common">Dalmatian daisy</name>
    <name type="synonym">Chrysanthemum cinerariifolium</name>
    <dbReference type="NCBI Taxonomy" id="118510"/>
    <lineage>
        <taxon>Eukaryota</taxon>
        <taxon>Viridiplantae</taxon>
        <taxon>Streptophyta</taxon>
        <taxon>Embryophyta</taxon>
        <taxon>Tracheophyta</taxon>
        <taxon>Spermatophyta</taxon>
        <taxon>Magnoliopsida</taxon>
        <taxon>eudicotyledons</taxon>
        <taxon>Gunneridae</taxon>
        <taxon>Pentapetalae</taxon>
        <taxon>asterids</taxon>
        <taxon>campanulids</taxon>
        <taxon>Asterales</taxon>
        <taxon>Asteraceae</taxon>
        <taxon>Asteroideae</taxon>
        <taxon>Anthemideae</taxon>
        <taxon>Anthemidinae</taxon>
        <taxon>Tanacetum</taxon>
    </lineage>
</organism>